<keyword evidence="1" id="KW-0732">Signal</keyword>
<feature type="signal peptide" evidence="1">
    <location>
        <begin position="1"/>
        <end position="20"/>
    </location>
</feature>
<sequence>MYALFFSLLFFLYRFPKKNCDRVRVGEGGKQEAMTSVLTVGLIKCHAIGGTQENDVTTGQRVITTSLLLLQRFLESRLGTRAAF</sequence>
<evidence type="ECO:0000313" key="2">
    <source>
        <dbReference type="EMBL" id="NOV43154.1"/>
    </source>
</evidence>
<proteinExistence type="predicted"/>
<dbReference type="AlphaFoldDB" id="A0A6M2DBC4"/>
<name>A0A6M2DBC4_RHIMP</name>
<organism evidence="2">
    <name type="scientific">Rhipicephalus microplus</name>
    <name type="common">Cattle tick</name>
    <name type="synonym">Boophilus microplus</name>
    <dbReference type="NCBI Taxonomy" id="6941"/>
    <lineage>
        <taxon>Eukaryota</taxon>
        <taxon>Metazoa</taxon>
        <taxon>Ecdysozoa</taxon>
        <taxon>Arthropoda</taxon>
        <taxon>Chelicerata</taxon>
        <taxon>Arachnida</taxon>
        <taxon>Acari</taxon>
        <taxon>Parasitiformes</taxon>
        <taxon>Ixodida</taxon>
        <taxon>Ixodoidea</taxon>
        <taxon>Ixodidae</taxon>
        <taxon>Rhipicephalinae</taxon>
        <taxon>Rhipicephalus</taxon>
        <taxon>Boophilus</taxon>
    </lineage>
</organism>
<reference evidence="2" key="1">
    <citation type="submission" date="2019-09" db="EMBL/GenBank/DDBJ databases">
        <title>Organ-specific transcriptomic study of the physiology of the cattle tick, Rhipicephalus microplus.</title>
        <authorList>
            <person name="Tirloni L."/>
            <person name="Braz G."/>
            <person name="Gandara A.C.P."/>
            <person name="Sabadin G.A."/>
            <person name="da Silva R.M."/>
            <person name="Guizzo M.G."/>
            <person name="Machado J.A."/>
            <person name="Costa E.P."/>
            <person name="Gomes H.F."/>
            <person name="Moraes J."/>
            <person name="Mota M.B.S."/>
            <person name="Mesquita R.D."/>
            <person name="Alvarenga P.H."/>
            <person name="Alves F."/>
            <person name="Seixas A."/>
            <person name="da Fonseca R.N."/>
            <person name="Fogaca A."/>
            <person name="Logullo C."/>
            <person name="Tanaka A."/>
            <person name="Daffre S."/>
            <person name="Termignoni C."/>
            <person name="Vaz I.S.Jr."/>
            <person name="Oliveira P.L."/>
            <person name="Ribeiro J.M."/>
        </authorList>
    </citation>
    <scope>NUCLEOTIDE SEQUENCE</scope>
    <source>
        <strain evidence="2">Porto Alegre</strain>
    </source>
</reference>
<evidence type="ECO:0000256" key="1">
    <source>
        <dbReference type="SAM" id="SignalP"/>
    </source>
</evidence>
<dbReference type="EMBL" id="GHWJ01010417">
    <property type="protein sequence ID" value="NOV43154.1"/>
    <property type="molecule type" value="Transcribed_RNA"/>
</dbReference>
<feature type="chain" id="PRO_5027118653" evidence="1">
    <location>
        <begin position="21"/>
        <end position="84"/>
    </location>
</feature>
<protein>
    <submittedName>
        <fullName evidence="2">Putative secreted protein synganglion overexpressed</fullName>
    </submittedName>
</protein>
<accession>A0A6M2DBC4</accession>